<comment type="caution">
    <text evidence="1">The sequence shown here is derived from an EMBL/GenBank/DDBJ whole genome shotgun (WGS) entry which is preliminary data.</text>
</comment>
<dbReference type="AlphaFoldDB" id="A0A640KAW3"/>
<organism evidence="1 3">
    <name type="scientific">Leishmania tarentolae</name>
    <name type="common">Sauroleishmania tarentolae</name>
    <dbReference type="NCBI Taxonomy" id="5689"/>
    <lineage>
        <taxon>Eukaryota</taxon>
        <taxon>Discoba</taxon>
        <taxon>Euglenozoa</taxon>
        <taxon>Kinetoplastea</taxon>
        <taxon>Metakinetoplastina</taxon>
        <taxon>Trypanosomatida</taxon>
        <taxon>Trypanosomatidae</taxon>
        <taxon>Leishmaniinae</taxon>
        <taxon>Leishmania</taxon>
        <taxon>lizard Leishmania</taxon>
    </lineage>
</organism>
<dbReference type="VEuPathDB" id="TriTrypDB:LtaPh_1207521"/>
<dbReference type="VEuPathDB" id="TriTrypDB:LtaPh_9904801"/>
<reference evidence="1 3" key="1">
    <citation type="submission" date="2019-11" db="EMBL/GenBank/DDBJ databases">
        <title>Leishmania tarentolae CDS.</title>
        <authorList>
            <person name="Goto Y."/>
            <person name="Yamagishi J."/>
        </authorList>
    </citation>
    <scope>NUCLEOTIDE SEQUENCE [LARGE SCALE GENOMIC DNA]</scope>
    <source>
        <strain evidence="1 3">Parrot Tar II</strain>
    </source>
</reference>
<dbReference type="EMBL" id="BLBS01000082">
    <property type="protein sequence ID" value="GET93864.1"/>
    <property type="molecule type" value="Genomic_DNA"/>
</dbReference>
<dbReference type="EMBL" id="BLBS01000014">
    <property type="protein sequence ID" value="GET86810.1"/>
    <property type="molecule type" value="Genomic_DNA"/>
</dbReference>
<gene>
    <name evidence="1" type="ORF">LtaPh_1207521</name>
    <name evidence="2" type="ORF">LtaPh_9904801</name>
</gene>
<accession>A0A640KAW3</accession>
<dbReference type="Proteomes" id="UP000419144">
    <property type="component" value="Unassembled WGS sequence"/>
</dbReference>
<evidence type="ECO:0000313" key="2">
    <source>
        <dbReference type="EMBL" id="GET93864.1"/>
    </source>
</evidence>
<protein>
    <submittedName>
        <fullName evidence="1">Unspecified product</fullName>
    </submittedName>
</protein>
<name>A0A640KAW3_LEITA</name>
<evidence type="ECO:0000313" key="1">
    <source>
        <dbReference type="EMBL" id="GET86810.1"/>
    </source>
</evidence>
<proteinExistence type="predicted"/>
<sequence>MCTAPSLLTPRCHLGHTSSDTQTSVRIHAYTPPLTSPLL</sequence>
<keyword evidence="3" id="KW-1185">Reference proteome</keyword>
<evidence type="ECO:0000313" key="3">
    <source>
        <dbReference type="Proteomes" id="UP000419144"/>
    </source>
</evidence>